<dbReference type="Proteomes" id="UP000026960">
    <property type="component" value="Chromosome 1"/>
</dbReference>
<dbReference type="HOGENOM" id="CLU_168544_0_0_1"/>
<reference evidence="2" key="2">
    <citation type="submission" date="2015-03" db="UniProtKB">
        <authorList>
            <consortium name="EnsemblPlants"/>
        </authorList>
    </citation>
    <scope>IDENTIFICATION</scope>
</reference>
<dbReference type="PaxDb" id="65489-OBART01G40520.1"/>
<protein>
    <submittedName>
        <fullName evidence="2">Uncharacterized protein</fullName>
    </submittedName>
</protein>
<dbReference type="EnsemblPlants" id="OBART01G40520.1">
    <property type="protein sequence ID" value="OBART01G40520.1"/>
    <property type="gene ID" value="OBART01G40520"/>
</dbReference>
<feature type="transmembrane region" description="Helical" evidence="1">
    <location>
        <begin position="86"/>
        <end position="105"/>
    </location>
</feature>
<proteinExistence type="predicted"/>
<organism evidence="2">
    <name type="scientific">Oryza barthii</name>
    <dbReference type="NCBI Taxonomy" id="65489"/>
    <lineage>
        <taxon>Eukaryota</taxon>
        <taxon>Viridiplantae</taxon>
        <taxon>Streptophyta</taxon>
        <taxon>Embryophyta</taxon>
        <taxon>Tracheophyta</taxon>
        <taxon>Spermatophyta</taxon>
        <taxon>Magnoliopsida</taxon>
        <taxon>Liliopsida</taxon>
        <taxon>Poales</taxon>
        <taxon>Poaceae</taxon>
        <taxon>BOP clade</taxon>
        <taxon>Oryzoideae</taxon>
        <taxon>Oryzeae</taxon>
        <taxon>Oryzinae</taxon>
        <taxon>Oryza</taxon>
    </lineage>
</organism>
<dbReference type="AlphaFoldDB" id="A0A0D3EXE4"/>
<dbReference type="Gramene" id="OBART01G40520.1">
    <property type="protein sequence ID" value="OBART01G40520.1"/>
    <property type="gene ID" value="OBART01G40520"/>
</dbReference>
<sequence>MTFIVPPPRARRVDDAEEAAALLLEELSIRLMEEGSSAGGHPPPTSCSDHTLRYFIRGFTTIVSLVMVAWLTYARYTTDDSELHDPAKLSFLIVLSLSLAAFGFCSTSETELQRLLD</sequence>
<reference evidence="2" key="1">
    <citation type="journal article" date="2009" name="Rice">
        <title>De Novo Next Generation Sequencing of Plant Genomes.</title>
        <authorList>
            <person name="Rounsley S."/>
            <person name="Marri P.R."/>
            <person name="Yu Y."/>
            <person name="He R."/>
            <person name="Sisneros N."/>
            <person name="Goicoechea J.L."/>
            <person name="Lee S.J."/>
            <person name="Angelova A."/>
            <person name="Kudrna D."/>
            <person name="Luo M."/>
            <person name="Affourtit J."/>
            <person name="Desany B."/>
            <person name="Knight J."/>
            <person name="Niazi F."/>
            <person name="Egholm M."/>
            <person name="Wing R.A."/>
        </authorList>
    </citation>
    <scope>NUCLEOTIDE SEQUENCE [LARGE SCALE GENOMIC DNA]</scope>
    <source>
        <strain evidence="2">cv. IRGC 105608</strain>
    </source>
</reference>
<evidence type="ECO:0000313" key="3">
    <source>
        <dbReference type="Proteomes" id="UP000026960"/>
    </source>
</evidence>
<keyword evidence="3" id="KW-1185">Reference proteome</keyword>
<keyword evidence="1" id="KW-0812">Transmembrane</keyword>
<keyword evidence="1" id="KW-0472">Membrane</keyword>
<feature type="transmembrane region" description="Helical" evidence="1">
    <location>
        <begin position="54"/>
        <end position="74"/>
    </location>
</feature>
<accession>A0A0D3EXE4</accession>
<name>A0A0D3EXE4_9ORYZ</name>
<evidence type="ECO:0000256" key="1">
    <source>
        <dbReference type="SAM" id="Phobius"/>
    </source>
</evidence>
<evidence type="ECO:0000313" key="2">
    <source>
        <dbReference type="EnsemblPlants" id="OBART01G40520.1"/>
    </source>
</evidence>
<keyword evidence="1" id="KW-1133">Transmembrane helix</keyword>